<evidence type="ECO:0000256" key="2">
    <source>
        <dbReference type="ARBA" id="ARBA00023180"/>
    </source>
</evidence>
<dbReference type="InterPro" id="IPR014853">
    <property type="entry name" value="VWF/SSPO/ZAN-like_Cys-rich_dom"/>
</dbReference>
<dbReference type="PROSITE" id="PS51233">
    <property type="entry name" value="VWFD"/>
    <property type="match status" value="2"/>
</dbReference>
<dbReference type="Gene3D" id="2.10.25.10">
    <property type="entry name" value="Laminin"/>
    <property type="match status" value="2"/>
</dbReference>
<dbReference type="InterPro" id="IPR036084">
    <property type="entry name" value="Ser_inhib-like_sf"/>
</dbReference>
<protein>
    <submittedName>
        <fullName evidence="4">Zonadhesin</fullName>
    </submittedName>
</protein>
<dbReference type="InParanoid" id="K1PR13"/>
<gene>
    <name evidence="4" type="ORF">CGI_10010554</name>
</gene>
<proteinExistence type="predicted"/>
<dbReference type="SUPFAM" id="SSF57567">
    <property type="entry name" value="Serine protease inhibitors"/>
    <property type="match status" value="2"/>
</dbReference>
<dbReference type="FunCoup" id="K1PR13">
    <property type="interactions" value="17"/>
</dbReference>
<sequence length="909" mass="99064">MSCKLVGGTPVAVKVGNSCGRGETCKSTKGIGSCRRKVCNLKCGANAVPKRRGGKCRCKKGYRGNPKTGCTAACVCRASGDPHYKTYDGSKIHFMGVCKYTLTKTTEKTPCAFNIMVSNERRNNKKKVSYTKQVDVEIGGSYVVLFKGRKTEVNGTGIDVSKSRFEKGGILLTTVGRRFVKLQSASCGVTVLWDGKHSVEVTADKSKYGGKLTGICGDCNGKRDDFRLANGTSVSRLKAKDKYREIGDSYRVVDAQNPLSACGPTPAFSSCTKTQTAKYSKTEACGLMSDTSDQNPFGKCVEWMKKSEEPDGINPFSSCLIDACNNDGPALKKIMCSALEEFEEQCVENGYAPPEKNDWRNITSCSLPESQKCQENEEYVEDGSGCPNTCQSPKSEDTCTDVDIAGCQCKKGYVREGDKCVPYSECGCMMQGRYYPQGTSILSKNCNVKMSCKLVGGTPVAVKVGNSCGRGETCKSTKGIGSCRRKVCNLKCGANAFPKRRGRKCRCKKGYRGNPKTGCTAACVCRASGDPHYKTYDGSKIHFMGVCKYTLTKTTEKTPCAFNIMVSNERRNNKKKVSYTKQVDVEIGGSYVVLFKGRKTEVNGTGIDVSKSRFEKGGILLTTVGRRFVKLKSASCGVTVLWDGKHSVEVTAERSKYGGKLTGICGDCNGKRDDFRLANGTSVSRLKAKDKYREIGDSYRVVDAQNPLSACGPTPAFSSCTKTQTAKYSKTEACGLMSDTSDQNPFGKCVEWMKKSEEPDGINPFSSCLIDACNNDGPALKKIMCSALEEFEEQCVENGYAPPEKNDWRNITSCSLPESQKCQENEEYVEDGSGCPNTCQSPKSEDTCTDVDIAGCQCKKGYVREGDKCVPYSECGCMMQGRYYPVSKPKVHRLSRKSGCIAIFLHKDT</sequence>
<dbReference type="InterPro" id="IPR050780">
    <property type="entry name" value="Mucin_vWF_Thrombospondin_sf"/>
</dbReference>
<dbReference type="PANTHER" id="PTHR11339:SF373">
    <property type="entry name" value="VWFD DOMAIN-CONTAINING PROTEIN"/>
    <property type="match status" value="1"/>
</dbReference>
<evidence type="ECO:0000259" key="3">
    <source>
        <dbReference type="PROSITE" id="PS51233"/>
    </source>
</evidence>
<dbReference type="GO" id="GO:0031012">
    <property type="term" value="C:extracellular matrix"/>
    <property type="evidence" value="ECO:0007669"/>
    <property type="project" value="TreeGrafter"/>
</dbReference>
<dbReference type="SMART" id="SM00832">
    <property type="entry name" value="C8"/>
    <property type="match status" value="2"/>
</dbReference>
<dbReference type="GO" id="GO:0005615">
    <property type="term" value="C:extracellular space"/>
    <property type="evidence" value="ECO:0007669"/>
    <property type="project" value="TreeGrafter"/>
</dbReference>
<dbReference type="InterPro" id="IPR001846">
    <property type="entry name" value="VWF_type-D"/>
</dbReference>
<keyword evidence="2" id="KW-0325">Glycoprotein</keyword>
<accession>K1PR13</accession>
<feature type="domain" description="VWFD" evidence="3">
    <location>
        <begin position="523"/>
        <end position="712"/>
    </location>
</feature>
<keyword evidence="1" id="KW-1015">Disulfide bond</keyword>
<dbReference type="HOGENOM" id="CLU_011515_0_0_1"/>
<dbReference type="InterPro" id="IPR002919">
    <property type="entry name" value="TIL_dom"/>
</dbReference>
<evidence type="ECO:0000256" key="1">
    <source>
        <dbReference type="ARBA" id="ARBA00023157"/>
    </source>
</evidence>
<dbReference type="PANTHER" id="PTHR11339">
    <property type="entry name" value="EXTRACELLULAR MATRIX GLYCOPROTEIN RELATED"/>
    <property type="match status" value="1"/>
</dbReference>
<reference evidence="4" key="1">
    <citation type="journal article" date="2012" name="Nature">
        <title>The oyster genome reveals stress adaptation and complexity of shell formation.</title>
        <authorList>
            <person name="Zhang G."/>
            <person name="Fang X."/>
            <person name="Guo X."/>
            <person name="Li L."/>
            <person name="Luo R."/>
            <person name="Xu F."/>
            <person name="Yang P."/>
            <person name="Zhang L."/>
            <person name="Wang X."/>
            <person name="Qi H."/>
            <person name="Xiong Z."/>
            <person name="Que H."/>
            <person name="Xie Y."/>
            <person name="Holland P.W."/>
            <person name="Paps J."/>
            <person name="Zhu Y."/>
            <person name="Wu F."/>
            <person name="Chen Y."/>
            <person name="Wang J."/>
            <person name="Peng C."/>
            <person name="Meng J."/>
            <person name="Yang L."/>
            <person name="Liu J."/>
            <person name="Wen B."/>
            <person name="Zhang N."/>
            <person name="Huang Z."/>
            <person name="Zhu Q."/>
            <person name="Feng Y."/>
            <person name="Mount A."/>
            <person name="Hedgecock D."/>
            <person name="Xu Z."/>
            <person name="Liu Y."/>
            <person name="Domazet-Loso T."/>
            <person name="Du Y."/>
            <person name="Sun X."/>
            <person name="Zhang S."/>
            <person name="Liu B."/>
            <person name="Cheng P."/>
            <person name="Jiang X."/>
            <person name="Li J."/>
            <person name="Fan D."/>
            <person name="Wang W."/>
            <person name="Fu W."/>
            <person name="Wang T."/>
            <person name="Wang B."/>
            <person name="Zhang J."/>
            <person name="Peng Z."/>
            <person name="Li Y."/>
            <person name="Li N."/>
            <person name="Wang J."/>
            <person name="Chen M."/>
            <person name="He Y."/>
            <person name="Tan F."/>
            <person name="Song X."/>
            <person name="Zheng Q."/>
            <person name="Huang R."/>
            <person name="Yang H."/>
            <person name="Du X."/>
            <person name="Chen L."/>
            <person name="Yang M."/>
            <person name="Gaffney P.M."/>
            <person name="Wang S."/>
            <person name="Luo L."/>
            <person name="She Z."/>
            <person name="Ming Y."/>
            <person name="Huang W."/>
            <person name="Zhang S."/>
            <person name="Huang B."/>
            <person name="Zhang Y."/>
            <person name="Qu T."/>
            <person name="Ni P."/>
            <person name="Miao G."/>
            <person name="Wang J."/>
            <person name="Wang Q."/>
            <person name="Steinberg C.E."/>
            <person name="Wang H."/>
            <person name="Li N."/>
            <person name="Qian L."/>
            <person name="Zhang G."/>
            <person name="Li Y."/>
            <person name="Yang H."/>
            <person name="Liu X."/>
            <person name="Wang J."/>
            <person name="Yin Y."/>
            <person name="Wang J."/>
        </authorList>
    </citation>
    <scope>NUCLEOTIDE SEQUENCE [LARGE SCALE GENOMIC DNA]</scope>
    <source>
        <strain evidence="4">05x7-T-G4-1.051#20</strain>
    </source>
</reference>
<dbReference type="SMART" id="SM00216">
    <property type="entry name" value="VWD"/>
    <property type="match status" value="2"/>
</dbReference>
<dbReference type="Pfam" id="PF00094">
    <property type="entry name" value="VWD"/>
    <property type="match status" value="2"/>
</dbReference>
<feature type="domain" description="VWFD" evidence="3">
    <location>
        <begin position="74"/>
        <end position="263"/>
    </location>
</feature>
<dbReference type="Pfam" id="PF01826">
    <property type="entry name" value="TIL"/>
    <property type="match status" value="2"/>
</dbReference>
<name>K1PR13_MAGGI</name>
<dbReference type="AlphaFoldDB" id="K1PR13"/>
<dbReference type="CDD" id="cd19941">
    <property type="entry name" value="TIL"/>
    <property type="match status" value="2"/>
</dbReference>
<dbReference type="EMBL" id="JH817601">
    <property type="protein sequence ID" value="EKC18865.1"/>
    <property type="molecule type" value="Genomic_DNA"/>
</dbReference>
<organism evidence="4">
    <name type="scientific">Magallana gigas</name>
    <name type="common">Pacific oyster</name>
    <name type="synonym">Crassostrea gigas</name>
    <dbReference type="NCBI Taxonomy" id="29159"/>
    <lineage>
        <taxon>Eukaryota</taxon>
        <taxon>Metazoa</taxon>
        <taxon>Spiralia</taxon>
        <taxon>Lophotrochozoa</taxon>
        <taxon>Mollusca</taxon>
        <taxon>Bivalvia</taxon>
        <taxon>Autobranchia</taxon>
        <taxon>Pteriomorphia</taxon>
        <taxon>Ostreida</taxon>
        <taxon>Ostreoidea</taxon>
        <taxon>Ostreidae</taxon>
        <taxon>Magallana</taxon>
    </lineage>
</organism>
<evidence type="ECO:0000313" key="4">
    <source>
        <dbReference type="EMBL" id="EKC18865.1"/>
    </source>
</evidence>